<gene>
    <name evidence="2" type="ORF">M011DRAFT_407678</name>
</gene>
<dbReference type="Proteomes" id="UP000799440">
    <property type="component" value="Unassembled WGS sequence"/>
</dbReference>
<organism evidence="2 3">
    <name type="scientific">Sporormia fimetaria CBS 119925</name>
    <dbReference type="NCBI Taxonomy" id="1340428"/>
    <lineage>
        <taxon>Eukaryota</taxon>
        <taxon>Fungi</taxon>
        <taxon>Dikarya</taxon>
        <taxon>Ascomycota</taxon>
        <taxon>Pezizomycotina</taxon>
        <taxon>Dothideomycetes</taxon>
        <taxon>Pleosporomycetidae</taxon>
        <taxon>Pleosporales</taxon>
        <taxon>Sporormiaceae</taxon>
        <taxon>Sporormia</taxon>
    </lineage>
</organism>
<keyword evidence="1" id="KW-1133">Transmembrane helix</keyword>
<protein>
    <submittedName>
        <fullName evidence="2">Uncharacterized protein</fullName>
    </submittedName>
</protein>
<reference evidence="2" key="1">
    <citation type="journal article" date="2020" name="Stud. Mycol.">
        <title>101 Dothideomycetes genomes: a test case for predicting lifestyles and emergence of pathogens.</title>
        <authorList>
            <person name="Haridas S."/>
            <person name="Albert R."/>
            <person name="Binder M."/>
            <person name="Bloem J."/>
            <person name="Labutti K."/>
            <person name="Salamov A."/>
            <person name="Andreopoulos B."/>
            <person name="Baker S."/>
            <person name="Barry K."/>
            <person name="Bills G."/>
            <person name="Bluhm B."/>
            <person name="Cannon C."/>
            <person name="Castanera R."/>
            <person name="Culley D."/>
            <person name="Daum C."/>
            <person name="Ezra D."/>
            <person name="Gonzalez J."/>
            <person name="Henrissat B."/>
            <person name="Kuo A."/>
            <person name="Liang C."/>
            <person name="Lipzen A."/>
            <person name="Lutzoni F."/>
            <person name="Magnuson J."/>
            <person name="Mondo S."/>
            <person name="Nolan M."/>
            <person name="Ohm R."/>
            <person name="Pangilinan J."/>
            <person name="Park H.-J."/>
            <person name="Ramirez L."/>
            <person name="Alfaro M."/>
            <person name="Sun H."/>
            <person name="Tritt A."/>
            <person name="Yoshinaga Y."/>
            <person name="Zwiers L.-H."/>
            <person name="Turgeon B."/>
            <person name="Goodwin S."/>
            <person name="Spatafora J."/>
            <person name="Crous P."/>
            <person name="Grigoriev I."/>
        </authorList>
    </citation>
    <scope>NUCLEOTIDE SEQUENCE</scope>
    <source>
        <strain evidence="2">CBS 119925</strain>
    </source>
</reference>
<keyword evidence="1" id="KW-0472">Membrane</keyword>
<accession>A0A6A6V2G7</accession>
<feature type="transmembrane region" description="Helical" evidence="1">
    <location>
        <begin position="324"/>
        <end position="345"/>
    </location>
</feature>
<keyword evidence="1" id="KW-0812">Transmembrane</keyword>
<keyword evidence="3" id="KW-1185">Reference proteome</keyword>
<sequence length="365" mass="42847">MIQWQWRAKIGSSLVELLSVPLEHAPLSETTQKTIVSILWRGHPSPDELFKHWQPYFFFYYQKMVSIVRDYLADSFPDAGWTHLDVVHVARQLQGTSVCKSNIRIRCRTDEHAKTHDIIDCIASIYTLAPIGEPPRLGEEWRGMHVDWKIGESIQESFEKHFSRCCLLENTETNLDKRFMARTMESIAGLKFEWTSNLLHHLRLTDNDSTVQIFHHVTFLRRSDAKHIYPKGLFQETLETLALLFPQHDDKTMHWLHNMCSKHGYIDSNIRDCGPFTTQLWHIGHYYFWRDRLIELRDHVDYSTSPSRTCLRVLRNRRKGEQWLSSWIAIVVIGLTAFFGLVQSIEGGIQVYKSYHPTKNEHGEK</sequence>
<name>A0A6A6V2G7_9PLEO</name>
<evidence type="ECO:0000313" key="2">
    <source>
        <dbReference type="EMBL" id="KAF2744748.1"/>
    </source>
</evidence>
<evidence type="ECO:0000256" key="1">
    <source>
        <dbReference type="SAM" id="Phobius"/>
    </source>
</evidence>
<evidence type="ECO:0000313" key="3">
    <source>
        <dbReference type="Proteomes" id="UP000799440"/>
    </source>
</evidence>
<dbReference type="EMBL" id="MU006586">
    <property type="protein sequence ID" value="KAF2744748.1"/>
    <property type="molecule type" value="Genomic_DNA"/>
</dbReference>
<proteinExistence type="predicted"/>
<dbReference type="AlphaFoldDB" id="A0A6A6V2G7"/>
<dbReference type="OrthoDB" id="5428890at2759"/>